<feature type="compositionally biased region" description="Basic and acidic residues" evidence="1">
    <location>
        <begin position="925"/>
        <end position="937"/>
    </location>
</feature>
<comment type="caution">
    <text evidence="4">The sequence shown here is derived from an EMBL/GenBank/DDBJ whole genome shotgun (WGS) entry which is preliminary data.</text>
</comment>
<accession>A0A8H3EX15</accession>
<feature type="transmembrane region" description="Helical" evidence="2">
    <location>
        <begin position="470"/>
        <end position="489"/>
    </location>
</feature>
<feature type="transmembrane region" description="Helical" evidence="2">
    <location>
        <begin position="123"/>
        <end position="140"/>
    </location>
</feature>
<sequence length="968" mass="109811">MESRHWLLRVSCLLLLILFAAAQVPTPRPVTTHAVITVTEDLWPNSLSTSTSSLGPGTTVTFTFDAAFTLSTTITASGAVATYDGEPYYGLELQDVSLVPGYNVSLLAILENPICYFPTSSQWSLLPRIIFYITLVFALIARKHQWLIGGALAAALSYSSLAALQMSFQVWTKMAVAELDLLAMTGILGTSCIIAVPLMNWSSTIQRLGLEEFELDSPEGEHFKQKFKKKQEYGSTRIVLVFWNMIVAIGFLAAFAGILAYLQGADWIDFTTVLNVDTISCVPLSGNIDATAGQLPDWESFWLTSEFVDQNNCVDPCSSSSSVGTLFRSPSESQLFSMDSIDHFFEQKHLSRRSRRNIHFVDIYYDYLLFLLPFIILQGVMHMLLFWRSTPQKARWRIYRGMLEMRRIPLDTQHSTVYTRFAFWTALIFYIFAMFVLIIAPAAFILSIVATELALYWTPQSETNAHVDQWGVFAILILVLLAALIGRIAPGARRSIKAVQLETKYSYYNDQIRRITDTEYKPSYPELQLRRLTWTDRMAILWGRMFKVSPPSNGGFLESARYHAIDLLLLLRYEWYLSCQYWKHPYIKPERREKETSHRWKRAMPHSTKDDERLNEIRRIKQRKLEVRELKKQYKELKMRPTQEKHPQAPFPSEASSFHQAYRDVEALVKINGDTSDTAPEQAFNVHPDSTPLLPSDASERRRNSNASNLSVGEVRPRSTTLSEPRELRELQEPSPIYVAGEPVRLARQHSWRSASDSIPAPAVTGTHSHHETQGISPASSTMSLYNSQAPNTSYAQVPKVNSLRRQRTSALSIRMDQRHDDILTTPVPSTNIPRKNVPRNHLTHSDAPITNSSQTDSLRNDTLHANNPSTNVPRGSPFHADTNLQHQPSEQLPGSKEISDTHEDHEPDSEEQASRRHSASLSLRSEHRPHSDEGRSESPTSSINQRVSIVHELPPIDIDSSFNFDFK</sequence>
<evidence type="ECO:0000256" key="1">
    <source>
        <dbReference type="SAM" id="MobiDB-lite"/>
    </source>
</evidence>
<feature type="chain" id="PRO_5034106442" evidence="3">
    <location>
        <begin position="23"/>
        <end position="968"/>
    </location>
</feature>
<keyword evidence="3" id="KW-0732">Signal</keyword>
<feature type="compositionally biased region" description="Polar residues" evidence="1">
    <location>
        <begin position="864"/>
        <end position="874"/>
    </location>
</feature>
<keyword evidence="2" id="KW-0472">Membrane</keyword>
<feature type="compositionally biased region" description="Polar residues" evidence="1">
    <location>
        <begin position="883"/>
        <end position="893"/>
    </location>
</feature>
<proteinExistence type="predicted"/>
<evidence type="ECO:0000256" key="3">
    <source>
        <dbReference type="SAM" id="SignalP"/>
    </source>
</evidence>
<keyword evidence="2" id="KW-0812">Transmembrane</keyword>
<dbReference type="OrthoDB" id="3021074at2759"/>
<feature type="compositionally biased region" description="Polar residues" evidence="1">
    <location>
        <begin position="938"/>
        <end position="948"/>
    </location>
</feature>
<protein>
    <submittedName>
        <fullName evidence="4">Uncharacterized protein</fullName>
    </submittedName>
</protein>
<evidence type="ECO:0000256" key="2">
    <source>
        <dbReference type="SAM" id="Phobius"/>
    </source>
</evidence>
<dbReference type="Proteomes" id="UP000664169">
    <property type="component" value="Unassembled WGS sequence"/>
</dbReference>
<dbReference type="EMBL" id="CAJPDQ010000008">
    <property type="protein sequence ID" value="CAF9913215.1"/>
    <property type="molecule type" value="Genomic_DNA"/>
</dbReference>
<evidence type="ECO:0000313" key="4">
    <source>
        <dbReference type="EMBL" id="CAF9913215.1"/>
    </source>
</evidence>
<feature type="region of interest" description="Disordered" evidence="1">
    <location>
        <begin position="801"/>
        <end position="968"/>
    </location>
</feature>
<dbReference type="AlphaFoldDB" id="A0A8H3EX15"/>
<feature type="region of interest" description="Disordered" evidence="1">
    <location>
        <begin position="749"/>
        <end position="787"/>
    </location>
</feature>
<keyword evidence="5" id="KW-1185">Reference proteome</keyword>
<name>A0A8H3EX15_9LECA</name>
<feature type="transmembrane region" description="Helical" evidence="2">
    <location>
        <begin position="421"/>
        <end position="450"/>
    </location>
</feature>
<feature type="transmembrane region" description="Helical" evidence="2">
    <location>
        <begin position="147"/>
        <end position="169"/>
    </location>
</feature>
<feature type="compositionally biased region" description="Polar residues" evidence="1">
    <location>
        <begin position="774"/>
        <end position="787"/>
    </location>
</feature>
<feature type="transmembrane region" description="Helical" evidence="2">
    <location>
        <begin position="181"/>
        <end position="201"/>
    </location>
</feature>
<reference evidence="4" key="1">
    <citation type="submission" date="2021-03" db="EMBL/GenBank/DDBJ databases">
        <authorList>
            <person name="Tagirdzhanova G."/>
        </authorList>
    </citation>
    <scope>NUCLEOTIDE SEQUENCE</scope>
</reference>
<feature type="transmembrane region" description="Helical" evidence="2">
    <location>
        <begin position="367"/>
        <end position="387"/>
    </location>
</feature>
<gene>
    <name evidence="4" type="ORF">GOMPHAMPRED_007828</name>
</gene>
<evidence type="ECO:0000313" key="5">
    <source>
        <dbReference type="Proteomes" id="UP000664169"/>
    </source>
</evidence>
<feature type="transmembrane region" description="Helical" evidence="2">
    <location>
        <begin position="238"/>
        <end position="262"/>
    </location>
</feature>
<feature type="compositionally biased region" description="Polar residues" evidence="1">
    <location>
        <begin position="849"/>
        <end position="858"/>
    </location>
</feature>
<organism evidence="4 5">
    <name type="scientific">Gomphillus americanus</name>
    <dbReference type="NCBI Taxonomy" id="1940652"/>
    <lineage>
        <taxon>Eukaryota</taxon>
        <taxon>Fungi</taxon>
        <taxon>Dikarya</taxon>
        <taxon>Ascomycota</taxon>
        <taxon>Pezizomycotina</taxon>
        <taxon>Lecanoromycetes</taxon>
        <taxon>OSLEUM clade</taxon>
        <taxon>Ostropomycetidae</taxon>
        <taxon>Ostropales</taxon>
        <taxon>Graphidaceae</taxon>
        <taxon>Gomphilloideae</taxon>
        <taxon>Gomphillus</taxon>
    </lineage>
</organism>
<feature type="signal peptide" evidence="3">
    <location>
        <begin position="1"/>
        <end position="22"/>
    </location>
</feature>
<keyword evidence="2" id="KW-1133">Transmembrane helix</keyword>
<feature type="region of interest" description="Disordered" evidence="1">
    <location>
        <begin position="675"/>
        <end position="735"/>
    </location>
</feature>